<proteinExistence type="inferred from homology"/>
<name>G3HDV1_CRIGR</name>
<feature type="transmembrane region" description="Helical" evidence="14">
    <location>
        <begin position="363"/>
        <end position="387"/>
    </location>
</feature>
<dbReference type="STRING" id="10029.G3HDV1"/>
<feature type="transmembrane region" description="Helical" evidence="14">
    <location>
        <begin position="329"/>
        <end position="351"/>
    </location>
</feature>
<dbReference type="GO" id="GO:0015293">
    <property type="term" value="F:symporter activity"/>
    <property type="evidence" value="ECO:0007669"/>
    <property type="project" value="UniProtKB-KW"/>
</dbReference>
<evidence type="ECO:0000256" key="10">
    <source>
        <dbReference type="ARBA" id="ARBA00023136"/>
    </source>
</evidence>
<dbReference type="FunFam" id="1.20.1250.20:FF:000003">
    <property type="entry name" value="Solute carrier family 17 member 3"/>
    <property type="match status" value="1"/>
</dbReference>
<evidence type="ECO:0000256" key="13">
    <source>
        <dbReference type="ARBA" id="ARBA00035839"/>
    </source>
</evidence>
<dbReference type="Pfam" id="PF07690">
    <property type="entry name" value="MFS_1"/>
    <property type="match status" value="1"/>
</dbReference>
<dbReference type="PANTHER" id="PTHR11662">
    <property type="entry name" value="SOLUTE CARRIER FAMILY 17"/>
    <property type="match status" value="1"/>
</dbReference>
<dbReference type="InParanoid" id="G3HDV1"/>
<reference evidence="17" key="1">
    <citation type="journal article" date="2011" name="Nat. Biotechnol.">
        <title>The genomic sequence of the Chinese hamster ovary (CHO)-K1 cell line.</title>
        <authorList>
            <person name="Xu X."/>
            <person name="Nagarajan H."/>
            <person name="Lewis N.E."/>
            <person name="Pan S."/>
            <person name="Cai Z."/>
            <person name="Liu X."/>
            <person name="Chen W."/>
            <person name="Xie M."/>
            <person name="Wang W."/>
            <person name="Hammond S."/>
            <person name="Andersen M.R."/>
            <person name="Neff N."/>
            <person name="Passarelli B."/>
            <person name="Koh W."/>
            <person name="Fan H.C."/>
            <person name="Wang J."/>
            <person name="Gui Y."/>
            <person name="Lee K.H."/>
            <person name="Betenbaugh M.J."/>
            <person name="Quake S.R."/>
            <person name="Famili I."/>
            <person name="Palsson B.O."/>
            <person name="Wang J."/>
        </authorList>
    </citation>
    <scope>NUCLEOTIDE SEQUENCE [LARGE SCALE GENOMIC DNA]</scope>
    <source>
        <strain evidence="17">CHO K1 cell line</strain>
    </source>
</reference>
<dbReference type="GO" id="GO:0016324">
    <property type="term" value="C:apical plasma membrane"/>
    <property type="evidence" value="ECO:0007669"/>
    <property type="project" value="UniProtKB-SubCell"/>
</dbReference>
<dbReference type="CDD" id="cd17318">
    <property type="entry name" value="MFS_SLC17"/>
    <property type="match status" value="1"/>
</dbReference>
<keyword evidence="6" id="KW-0769">Symport</keyword>
<dbReference type="Proteomes" id="UP000001075">
    <property type="component" value="Unassembled WGS sequence"/>
</dbReference>
<dbReference type="SUPFAM" id="SSF103473">
    <property type="entry name" value="MFS general substrate transporter"/>
    <property type="match status" value="1"/>
</dbReference>
<feature type="transmembrane region" description="Helical" evidence="14">
    <location>
        <begin position="220"/>
        <end position="241"/>
    </location>
</feature>
<protein>
    <submittedName>
        <fullName evidence="16">Sodium-dependent phosphate transport protein 3</fullName>
    </submittedName>
</protein>
<sequence>MKRSSVLQGAHCVTLYRLDSGFCSLRYGLALIMHFSNFTMITQRVSLSIAIIAMVNSTQHQDPANAATEGPLTDPLSNRSRSVKDFGTRAAVYQWSTETQGIIFSSISYGIILTLIPSGYLAGIFGAKHILGAGLLISSLLTLFTPMAAEFGVILVIAIRTVQGMAQGMAWTGQFTIWAKWAPPLERSKLTSIAGSGAAFGSFIILCVGGLISQALGWPFVFYIFGSIGCVCCVLWFTVIYDDPMNHPCISGKEKEHITSSLAQQSGVLSSLPFIAASSCTVLGGQMADFLLSRNLLSLITVRKLFSSLGLLLPSLCAVALPFVTSSYITTIVLLILIPGTSNLCDSGFIINTLDVAPRYASFLMGISRGFGLTAGIISSTTTGFLISQDSESGWRNVFFLSAAVNMFGMIFYLIFGQAEIQNWAKERMITRL</sequence>
<evidence type="ECO:0000259" key="15">
    <source>
        <dbReference type="PROSITE" id="PS50850"/>
    </source>
</evidence>
<organism evidence="16 17">
    <name type="scientific">Cricetulus griseus</name>
    <name type="common">Chinese hamster</name>
    <name type="synonym">Cricetulus barabensis griseus</name>
    <dbReference type="NCBI Taxonomy" id="10029"/>
    <lineage>
        <taxon>Eukaryota</taxon>
        <taxon>Metazoa</taxon>
        <taxon>Chordata</taxon>
        <taxon>Craniata</taxon>
        <taxon>Vertebrata</taxon>
        <taxon>Euteleostomi</taxon>
        <taxon>Mammalia</taxon>
        <taxon>Eutheria</taxon>
        <taxon>Euarchontoglires</taxon>
        <taxon>Glires</taxon>
        <taxon>Rodentia</taxon>
        <taxon>Myomorpha</taxon>
        <taxon>Muroidea</taxon>
        <taxon>Cricetidae</taxon>
        <taxon>Cricetinae</taxon>
        <taxon>Cricetulus</taxon>
    </lineage>
</organism>
<dbReference type="GO" id="GO:0006814">
    <property type="term" value="P:sodium ion transport"/>
    <property type="evidence" value="ECO:0007669"/>
    <property type="project" value="UniProtKB-KW"/>
</dbReference>
<evidence type="ECO:0000256" key="14">
    <source>
        <dbReference type="SAM" id="Phobius"/>
    </source>
</evidence>
<evidence type="ECO:0000256" key="12">
    <source>
        <dbReference type="ARBA" id="ARBA00023201"/>
    </source>
</evidence>
<keyword evidence="9" id="KW-0406">Ion transport</keyword>
<dbReference type="GO" id="GO:0006820">
    <property type="term" value="P:monoatomic anion transport"/>
    <property type="evidence" value="ECO:0007669"/>
    <property type="project" value="TreeGrafter"/>
</dbReference>
<dbReference type="Gene3D" id="1.20.1250.20">
    <property type="entry name" value="MFS general substrate transporter like domains"/>
    <property type="match status" value="2"/>
</dbReference>
<comment type="subcellular location">
    <subcellularLocation>
        <location evidence="1">Apical cell membrane</location>
        <topology evidence="1">Multi-pass membrane protein</topology>
    </subcellularLocation>
</comment>
<comment type="catalytic activity">
    <reaction evidence="13">
        <text>3 Na(+)(out) + phosphate(out) = 3 Na(+)(in) + phosphate(in)</text>
        <dbReference type="Rhea" id="RHEA:71255"/>
        <dbReference type="ChEBI" id="CHEBI:29101"/>
        <dbReference type="ChEBI" id="CHEBI:43474"/>
    </reaction>
</comment>
<feature type="transmembrane region" description="Helical" evidence="14">
    <location>
        <begin position="193"/>
        <end position="213"/>
    </location>
</feature>
<dbReference type="FunFam" id="1.20.1250.20:FF:000060">
    <property type="entry name" value="Solute carrier family 17 member 3"/>
    <property type="match status" value="1"/>
</dbReference>
<keyword evidence="8" id="KW-0915">Sodium</keyword>
<keyword evidence="3" id="KW-0813">Transport</keyword>
<dbReference type="FunCoup" id="G3HDV1">
    <property type="interactions" value="16"/>
</dbReference>
<dbReference type="PANTHER" id="PTHR11662:SF193">
    <property type="entry name" value="SODIUM-DEPENDENT PHOSPHATE TRANSPORT PROTEIN 3"/>
    <property type="match status" value="1"/>
</dbReference>
<evidence type="ECO:0000313" key="16">
    <source>
        <dbReference type="EMBL" id="EGV94298.1"/>
    </source>
</evidence>
<dbReference type="EMBL" id="JH000302">
    <property type="protein sequence ID" value="EGV94298.1"/>
    <property type="molecule type" value="Genomic_DNA"/>
</dbReference>
<dbReference type="InterPro" id="IPR036259">
    <property type="entry name" value="MFS_trans_sf"/>
</dbReference>
<feature type="domain" description="Major facilitator superfamily (MFS) profile" evidence="15">
    <location>
        <begin position="29"/>
        <end position="433"/>
    </location>
</feature>
<keyword evidence="5 14" id="KW-0812">Transmembrane</keyword>
<comment type="similarity">
    <text evidence="2">Belongs to the major facilitator superfamily. Sodium/anion cotransporter family.</text>
</comment>
<evidence type="ECO:0000313" key="17">
    <source>
        <dbReference type="Proteomes" id="UP000001075"/>
    </source>
</evidence>
<feature type="transmembrane region" description="Helical" evidence="14">
    <location>
        <begin position="305"/>
        <end position="323"/>
    </location>
</feature>
<dbReference type="InterPro" id="IPR011701">
    <property type="entry name" value="MFS"/>
</dbReference>
<gene>
    <name evidence="16" type="ORF">I79_008717</name>
</gene>
<keyword evidence="7 14" id="KW-1133">Transmembrane helix</keyword>
<dbReference type="InterPro" id="IPR050382">
    <property type="entry name" value="MFS_Na/Anion_cotransporter"/>
</dbReference>
<evidence type="ECO:0000256" key="11">
    <source>
        <dbReference type="ARBA" id="ARBA00023180"/>
    </source>
</evidence>
<keyword evidence="10 14" id="KW-0472">Membrane</keyword>
<evidence type="ECO:0000256" key="8">
    <source>
        <dbReference type="ARBA" id="ARBA00023053"/>
    </source>
</evidence>
<keyword evidence="12" id="KW-0739">Sodium transport</keyword>
<evidence type="ECO:0000256" key="7">
    <source>
        <dbReference type="ARBA" id="ARBA00022989"/>
    </source>
</evidence>
<dbReference type="AlphaFoldDB" id="G3HDV1"/>
<feature type="transmembrane region" description="Helical" evidence="14">
    <location>
        <begin position="399"/>
        <end position="416"/>
    </location>
</feature>
<keyword evidence="4" id="KW-1003">Cell membrane</keyword>
<feature type="transmembrane region" description="Helical" evidence="14">
    <location>
        <begin position="102"/>
        <end position="123"/>
    </location>
</feature>
<feature type="transmembrane region" description="Helical" evidence="14">
    <location>
        <begin position="135"/>
        <end position="159"/>
    </location>
</feature>
<evidence type="ECO:0000256" key="6">
    <source>
        <dbReference type="ARBA" id="ARBA00022847"/>
    </source>
</evidence>
<dbReference type="InterPro" id="IPR020846">
    <property type="entry name" value="MFS_dom"/>
</dbReference>
<evidence type="ECO:0000256" key="2">
    <source>
        <dbReference type="ARBA" id="ARBA00008586"/>
    </source>
</evidence>
<evidence type="ECO:0000256" key="1">
    <source>
        <dbReference type="ARBA" id="ARBA00004424"/>
    </source>
</evidence>
<evidence type="ECO:0000256" key="3">
    <source>
        <dbReference type="ARBA" id="ARBA00022448"/>
    </source>
</evidence>
<evidence type="ECO:0000256" key="9">
    <source>
        <dbReference type="ARBA" id="ARBA00023065"/>
    </source>
</evidence>
<evidence type="ECO:0000256" key="4">
    <source>
        <dbReference type="ARBA" id="ARBA00022475"/>
    </source>
</evidence>
<evidence type="ECO:0000256" key="5">
    <source>
        <dbReference type="ARBA" id="ARBA00022692"/>
    </source>
</evidence>
<dbReference type="PROSITE" id="PS50850">
    <property type="entry name" value="MFS"/>
    <property type="match status" value="1"/>
</dbReference>
<accession>G3HDV1</accession>
<keyword evidence="11" id="KW-0325">Glycoprotein</keyword>